<keyword evidence="4" id="KW-0165">Cleavage on pair of basic residues</keyword>
<feature type="chain" id="PRO_5019237416" description="Progonadoliberin" evidence="9">
    <location>
        <begin position="25"/>
        <end position="100"/>
    </location>
</feature>
<comment type="function">
    <text evidence="8">Stimulates the secretion of gonadotropins.</text>
</comment>
<protein>
    <recommendedName>
        <fullName evidence="8">Progonadoliberin</fullName>
    </recommendedName>
    <component>
        <recommendedName>
            <fullName evidence="8">Gonadoliberin</fullName>
        </recommendedName>
        <alternativeName>
            <fullName evidence="8">Gonadotropin-releasing hormone</fullName>
            <shortName evidence="8">GnRH</shortName>
        </alternativeName>
        <alternativeName>
            <fullName evidence="8">Luliberin</fullName>
        </alternativeName>
        <alternativeName>
            <fullName evidence="8">Luteinizing hormone-releasing hormone</fullName>
            <shortName evidence="8">LH-RH</shortName>
        </alternativeName>
    </component>
    <component>
        <recommendedName>
            <fullName evidence="8">GnRH-associated peptide</fullName>
        </recommendedName>
        <alternativeName>
            <fullName evidence="8">GnRH-associated peptide</fullName>
        </alternativeName>
    </component>
</protein>
<keyword evidence="5 8" id="KW-0372">Hormone</keyword>
<evidence type="ECO:0000256" key="5">
    <source>
        <dbReference type="ARBA" id="ARBA00022702"/>
    </source>
</evidence>
<evidence type="ECO:0000256" key="1">
    <source>
        <dbReference type="ARBA" id="ARBA00004613"/>
    </source>
</evidence>
<dbReference type="GO" id="GO:0005183">
    <property type="term" value="F:gonadotropin hormone-releasing hormone activity"/>
    <property type="evidence" value="ECO:0007669"/>
    <property type="project" value="TreeGrafter"/>
</dbReference>
<dbReference type="InterPro" id="IPR019792">
    <property type="entry name" value="Gonadoliberin"/>
</dbReference>
<evidence type="ECO:0000256" key="2">
    <source>
        <dbReference type="ARBA" id="ARBA00010968"/>
    </source>
</evidence>
<dbReference type="OrthoDB" id="8929129at2759"/>
<feature type="signal peptide" evidence="9">
    <location>
        <begin position="1"/>
        <end position="24"/>
    </location>
</feature>
<keyword evidence="3" id="KW-0964">Secreted</keyword>
<evidence type="ECO:0000256" key="3">
    <source>
        <dbReference type="ARBA" id="ARBA00022525"/>
    </source>
</evidence>
<evidence type="ECO:0000256" key="4">
    <source>
        <dbReference type="ARBA" id="ARBA00022685"/>
    </source>
</evidence>
<keyword evidence="6 9" id="KW-0732">Signal</keyword>
<evidence type="ECO:0000313" key="10">
    <source>
        <dbReference type="EMBL" id="GCC22339.1"/>
    </source>
</evidence>
<dbReference type="Pfam" id="PF00446">
    <property type="entry name" value="GnRH"/>
    <property type="match status" value="1"/>
</dbReference>
<keyword evidence="7 8" id="KW-0027">Amidation</keyword>
<dbReference type="AlphaFoldDB" id="A0A401RW39"/>
<accession>A0A401RW39</accession>
<comment type="similarity">
    <text evidence="2 8">Belongs to the GnRH family.</text>
</comment>
<dbReference type="InterPro" id="IPR002012">
    <property type="entry name" value="GnRH"/>
</dbReference>
<evidence type="ECO:0000256" key="8">
    <source>
        <dbReference type="RuleBase" id="RU000635"/>
    </source>
</evidence>
<dbReference type="PANTHER" id="PTHR10522:SF6">
    <property type="entry name" value="PROGONADOLIBERIN-2"/>
    <property type="match status" value="1"/>
</dbReference>
<comment type="subcellular location">
    <subcellularLocation>
        <location evidence="1 8">Secreted</location>
    </subcellularLocation>
</comment>
<organism evidence="10 11">
    <name type="scientific">Chiloscyllium punctatum</name>
    <name type="common">Brownbanded bambooshark</name>
    <name type="synonym">Hemiscyllium punctatum</name>
    <dbReference type="NCBI Taxonomy" id="137246"/>
    <lineage>
        <taxon>Eukaryota</taxon>
        <taxon>Metazoa</taxon>
        <taxon>Chordata</taxon>
        <taxon>Craniata</taxon>
        <taxon>Vertebrata</taxon>
        <taxon>Chondrichthyes</taxon>
        <taxon>Elasmobranchii</taxon>
        <taxon>Galeomorphii</taxon>
        <taxon>Galeoidea</taxon>
        <taxon>Orectolobiformes</taxon>
        <taxon>Hemiscylliidae</taxon>
        <taxon>Chiloscyllium</taxon>
    </lineage>
</organism>
<dbReference type="PANTHER" id="PTHR10522">
    <property type="entry name" value="GONADOLIBERIN"/>
    <property type="match status" value="1"/>
</dbReference>
<dbReference type="Proteomes" id="UP000287033">
    <property type="component" value="Unassembled WGS sequence"/>
</dbReference>
<dbReference type="PROSITE" id="PS00473">
    <property type="entry name" value="GNRH"/>
    <property type="match status" value="1"/>
</dbReference>
<evidence type="ECO:0000256" key="7">
    <source>
        <dbReference type="ARBA" id="ARBA00022815"/>
    </source>
</evidence>
<sequence length="100" mass="11539">MEVTKVISIRFLIVMVFVAHGCTSQHWSHGWLPGGKRSAVSMDSYLKMINDEGVITDFEIPKYQYLYERANIPQAIIPDINDRNIQKKRKLQSNLQQSSD</sequence>
<proteinExistence type="inferred from homology"/>
<comment type="caution">
    <text evidence="10">The sequence shown here is derived from an EMBL/GenBank/DDBJ whole genome shotgun (WGS) entry which is preliminary data.</text>
</comment>
<reference evidence="10 11" key="1">
    <citation type="journal article" date="2018" name="Nat. Ecol. Evol.">
        <title>Shark genomes provide insights into elasmobranch evolution and the origin of vertebrates.</title>
        <authorList>
            <person name="Hara Y"/>
            <person name="Yamaguchi K"/>
            <person name="Onimaru K"/>
            <person name="Kadota M"/>
            <person name="Koyanagi M"/>
            <person name="Keeley SD"/>
            <person name="Tatsumi K"/>
            <person name="Tanaka K"/>
            <person name="Motone F"/>
            <person name="Kageyama Y"/>
            <person name="Nozu R"/>
            <person name="Adachi N"/>
            <person name="Nishimura O"/>
            <person name="Nakagawa R"/>
            <person name="Tanegashima C"/>
            <person name="Kiyatake I"/>
            <person name="Matsumoto R"/>
            <person name="Murakumo K"/>
            <person name="Nishida K"/>
            <person name="Terakita A"/>
            <person name="Kuratani S"/>
            <person name="Sato K"/>
            <person name="Hyodo S Kuraku.S."/>
        </authorList>
    </citation>
    <scope>NUCLEOTIDE SEQUENCE [LARGE SCALE GENOMIC DNA]</scope>
</reference>
<dbReference type="GO" id="GO:0031530">
    <property type="term" value="F:gonadotropin-releasing hormone receptor binding"/>
    <property type="evidence" value="ECO:0007669"/>
    <property type="project" value="TreeGrafter"/>
</dbReference>
<evidence type="ECO:0000313" key="11">
    <source>
        <dbReference type="Proteomes" id="UP000287033"/>
    </source>
</evidence>
<dbReference type="GO" id="GO:0005615">
    <property type="term" value="C:extracellular space"/>
    <property type="evidence" value="ECO:0007669"/>
    <property type="project" value="TreeGrafter"/>
</dbReference>
<dbReference type="EMBL" id="BEZZ01000009">
    <property type="protein sequence ID" value="GCC22339.1"/>
    <property type="molecule type" value="Genomic_DNA"/>
</dbReference>
<gene>
    <name evidence="10" type="ORF">chiPu_2000022</name>
</gene>
<evidence type="ECO:0000256" key="9">
    <source>
        <dbReference type="SAM" id="SignalP"/>
    </source>
</evidence>
<name>A0A401RW39_CHIPU</name>
<keyword evidence="11" id="KW-1185">Reference proteome</keyword>
<evidence type="ECO:0000256" key="6">
    <source>
        <dbReference type="ARBA" id="ARBA00022729"/>
    </source>
</evidence>